<keyword evidence="9" id="KW-0812">Transmembrane</keyword>
<feature type="region of interest" description="Disordered" evidence="8">
    <location>
        <begin position="101"/>
        <end position="130"/>
    </location>
</feature>
<evidence type="ECO:0000256" key="5">
    <source>
        <dbReference type="ARBA" id="ARBA00022729"/>
    </source>
</evidence>
<evidence type="ECO:0000256" key="9">
    <source>
        <dbReference type="SAM" id="Phobius"/>
    </source>
</evidence>
<evidence type="ECO:0000256" key="6">
    <source>
        <dbReference type="ARBA" id="ARBA00023157"/>
    </source>
</evidence>
<dbReference type="AlphaFoldDB" id="A0AAW1YEL9"/>
<keyword evidence="5" id="KW-0732">Signal</keyword>
<dbReference type="Pfam" id="PF17181">
    <property type="entry name" value="EPF"/>
    <property type="match status" value="1"/>
</dbReference>
<comment type="function">
    <text evidence="7">Controls stomatal patterning.</text>
</comment>
<evidence type="ECO:0000256" key="3">
    <source>
        <dbReference type="ARBA" id="ARBA00022473"/>
    </source>
</evidence>
<feature type="compositionally biased region" description="Low complexity" evidence="8">
    <location>
        <begin position="110"/>
        <end position="125"/>
    </location>
</feature>
<dbReference type="EMBL" id="JBEDUW010000002">
    <property type="protein sequence ID" value="KAK9946590.1"/>
    <property type="molecule type" value="Genomic_DNA"/>
</dbReference>
<evidence type="ECO:0000256" key="1">
    <source>
        <dbReference type="ARBA" id="ARBA00004613"/>
    </source>
</evidence>
<sequence>MGSTQNWVCWHRNRHIIIPIILVLVSSFSTHFTFMAEATRPIPTQLPEAATGKHVLKEENVGAGEAVNARQIGSRPPRCQIRCIACGHCVAVQVPVAPLVQQSHNNGRQRSSSSASSTRKTSPKSIAYSRGDDLSNYKPISWKCKCGDLLFNP</sequence>
<comment type="subcellular location">
    <subcellularLocation>
        <location evidence="1 7">Secreted</location>
    </subcellularLocation>
</comment>
<evidence type="ECO:0000313" key="11">
    <source>
        <dbReference type="Proteomes" id="UP001457282"/>
    </source>
</evidence>
<keyword evidence="9" id="KW-1133">Transmembrane helix</keyword>
<dbReference type="InterPro" id="IPR039455">
    <property type="entry name" value="EPFL"/>
</dbReference>
<name>A0AAW1YEL9_RUBAR</name>
<proteinExistence type="inferred from homology"/>
<evidence type="ECO:0000256" key="8">
    <source>
        <dbReference type="SAM" id="MobiDB-lite"/>
    </source>
</evidence>
<accession>A0AAW1YEL9</accession>
<keyword evidence="9" id="KW-0472">Membrane</keyword>
<keyword evidence="3 7" id="KW-0217">Developmental protein</keyword>
<dbReference type="PANTHER" id="PTHR33109:SF7">
    <property type="entry name" value="EPIDERMAL PATTERNING FACTOR-LIKE PROTEIN 2"/>
    <property type="match status" value="1"/>
</dbReference>
<evidence type="ECO:0000256" key="2">
    <source>
        <dbReference type="ARBA" id="ARBA00008127"/>
    </source>
</evidence>
<organism evidence="10 11">
    <name type="scientific">Rubus argutus</name>
    <name type="common">Southern blackberry</name>
    <dbReference type="NCBI Taxonomy" id="59490"/>
    <lineage>
        <taxon>Eukaryota</taxon>
        <taxon>Viridiplantae</taxon>
        <taxon>Streptophyta</taxon>
        <taxon>Embryophyta</taxon>
        <taxon>Tracheophyta</taxon>
        <taxon>Spermatophyta</taxon>
        <taxon>Magnoliopsida</taxon>
        <taxon>eudicotyledons</taxon>
        <taxon>Gunneridae</taxon>
        <taxon>Pentapetalae</taxon>
        <taxon>rosids</taxon>
        <taxon>fabids</taxon>
        <taxon>Rosales</taxon>
        <taxon>Rosaceae</taxon>
        <taxon>Rosoideae</taxon>
        <taxon>Rosoideae incertae sedis</taxon>
        <taxon>Rubus</taxon>
    </lineage>
</organism>
<reference evidence="10 11" key="1">
    <citation type="journal article" date="2023" name="G3 (Bethesda)">
        <title>A chromosome-length genome assembly and annotation of blackberry (Rubus argutus, cv. 'Hillquist').</title>
        <authorList>
            <person name="Bruna T."/>
            <person name="Aryal R."/>
            <person name="Dudchenko O."/>
            <person name="Sargent D.J."/>
            <person name="Mead D."/>
            <person name="Buti M."/>
            <person name="Cavallini A."/>
            <person name="Hytonen T."/>
            <person name="Andres J."/>
            <person name="Pham M."/>
            <person name="Weisz D."/>
            <person name="Mascagni F."/>
            <person name="Usai G."/>
            <person name="Natali L."/>
            <person name="Bassil N."/>
            <person name="Fernandez G.E."/>
            <person name="Lomsadze A."/>
            <person name="Armour M."/>
            <person name="Olukolu B."/>
            <person name="Poorten T."/>
            <person name="Britton C."/>
            <person name="Davik J."/>
            <person name="Ashrafi H."/>
            <person name="Aiden E.L."/>
            <person name="Borodovsky M."/>
            <person name="Worthington M."/>
        </authorList>
    </citation>
    <scope>NUCLEOTIDE SEQUENCE [LARGE SCALE GENOMIC DNA]</scope>
    <source>
        <strain evidence="10">PI 553951</strain>
    </source>
</reference>
<comment type="similarity">
    <text evidence="2 7">Belongs to the plant cysteine rich small secretory peptide family. Epidermal patterning factor subfamily.</text>
</comment>
<dbReference type="Proteomes" id="UP001457282">
    <property type="component" value="Unassembled WGS sequence"/>
</dbReference>
<dbReference type="PANTHER" id="PTHR33109">
    <property type="entry name" value="EPIDERMAL PATTERNING FACTOR-LIKE PROTEIN 4"/>
    <property type="match status" value="1"/>
</dbReference>
<dbReference type="GO" id="GO:0010052">
    <property type="term" value="P:guard cell differentiation"/>
    <property type="evidence" value="ECO:0007669"/>
    <property type="project" value="UniProtKB-UniRule"/>
</dbReference>
<feature type="transmembrane region" description="Helical" evidence="9">
    <location>
        <begin position="16"/>
        <end position="36"/>
    </location>
</feature>
<dbReference type="GO" id="GO:0005576">
    <property type="term" value="C:extracellular region"/>
    <property type="evidence" value="ECO:0007669"/>
    <property type="project" value="UniProtKB-SubCell"/>
</dbReference>
<evidence type="ECO:0000313" key="10">
    <source>
        <dbReference type="EMBL" id="KAK9946590.1"/>
    </source>
</evidence>
<gene>
    <name evidence="10" type="ORF">M0R45_012046</name>
</gene>
<evidence type="ECO:0000256" key="4">
    <source>
        <dbReference type="ARBA" id="ARBA00022525"/>
    </source>
</evidence>
<evidence type="ECO:0000256" key="7">
    <source>
        <dbReference type="RuleBase" id="RU367102"/>
    </source>
</evidence>
<comment type="caution">
    <text evidence="10">The sequence shown here is derived from an EMBL/GenBank/DDBJ whole genome shotgun (WGS) entry which is preliminary data.</text>
</comment>
<keyword evidence="6" id="KW-1015">Disulfide bond</keyword>
<keyword evidence="4 7" id="KW-0964">Secreted</keyword>
<keyword evidence="11" id="KW-1185">Reference proteome</keyword>
<protein>
    <recommendedName>
        <fullName evidence="7">Epidermal patterning factor-like protein</fullName>
    </recommendedName>
</protein>